<evidence type="ECO:0000313" key="1">
    <source>
        <dbReference type="EMBL" id="WPY00410.1"/>
    </source>
</evidence>
<accession>A0ABZ0UQT5</accession>
<dbReference type="RefSeq" id="WP_323738483.1">
    <property type="nucleotide sequence ID" value="NZ_CP112932.1"/>
</dbReference>
<keyword evidence="2" id="KW-1185">Reference proteome</keyword>
<proteinExistence type="predicted"/>
<sequence>MEAIGLSVVDRKLLEQESSLLEFSEVDKEFHSKTLKFYEDHHIKTSYQVLDVILNDPKLKQEVIAGLQQNPELCYYIQDALNEVNMLPLQSSVFKENLLLTVEQIINEDINWEEQRIIEYLGKLPNIEDEGA</sequence>
<gene>
    <name evidence="1" type="ORF">Trichorick_00284</name>
</gene>
<protein>
    <submittedName>
        <fullName evidence="1">Uncharacterized protein</fullName>
    </submittedName>
</protein>
<dbReference type="EMBL" id="CP112932">
    <property type="protein sequence ID" value="WPY00410.1"/>
    <property type="molecule type" value="Genomic_DNA"/>
</dbReference>
<reference evidence="1 2" key="1">
    <citation type="submission" date="2022-10" db="EMBL/GenBank/DDBJ databases">
        <title>Host association and intracellularity evolved multiple times independently in the Rickettsiales.</title>
        <authorList>
            <person name="Castelli M."/>
            <person name="Nardi T."/>
            <person name="Gammuto L."/>
            <person name="Bellinzona G."/>
            <person name="Sabaneyeva E."/>
            <person name="Potekhin A."/>
            <person name="Serra V."/>
            <person name="Petroni G."/>
            <person name="Sassera D."/>
        </authorList>
    </citation>
    <scope>NUCLEOTIDE SEQUENCE [LARGE SCALE GENOMIC DNA]</scope>
    <source>
        <strain evidence="1 2">Kr 154-4</strain>
    </source>
</reference>
<name>A0ABZ0UQT5_9RICK</name>
<evidence type="ECO:0000313" key="2">
    <source>
        <dbReference type="Proteomes" id="UP001326613"/>
    </source>
</evidence>
<dbReference type="Proteomes" id="UP001326613">
    <property type="component" value="Chromosome"/>
</dbReference>
<organism evidence="1 2">
    <name type="scientific">Candidatus Trichorickettsia mobilis</name>
    <dbReference type="NCBI Taxonomy" id="1346319"/>
    <lineage>
        <taxon>Bacteria</taxon>
        <taxon>Pseudomonadati</taxon>
        <taxon>Pseudomonadota</taxon>
        <taxon>Alphaproteobacteria</taxon>
        <taxon>Rickettsiales</taxon>
        <taxon>Rickettsiaceae</taxon>
        <taxon>Rickettsieae</taxon>
        <taxon>Candidatus Trichorickettsia</taxon>
    </lineage>
</organism>